<dbReference type="PANTHER" id="PTHR34986">
    <property type="entry name" value="EVOLVED BETA-GALACTOSIDASE SUBUNIT BETA"/>
    <property type="match status" value="1"/>
</dbReference>
<dbReference type="Proteomes" id="UP000254069">
    <property type="component" value="Unassembled WGS sequence"/>
</dbReference>
<keyword evidence="2" id="KW-1185">Reference proteome</keyword>
<dbReference type="AlphaFoldDB" id="A0A379Z8H7"/>
<dbReference type="EMBL" id="UGYO01000001">
    <property type="protein sequence ID" value="SUI56452.1"/>
    <property type="molecule type" value="Genomic_DNA"/>
</dbReference>
<dbReference type="Gene3D" id="2.60.120.370">
    <property type="entry name" value="YhcH/YjgK/YiaL"/>
    <property type="match status" value="1"/>
</dbReference>
<reference evidence="1 2" key="1">
    <citation type="submission" date="2018-06" db="EMBL/GenBank/DDBJ databases">
        <authorList>
            <consortium name="Pathogen Informatics"/>
            <person name="Doyle S."/>
        </authorList>
    </citation>
    <scope>NUCLEOTIDE SEQUENCE [LARGE SCALE GENOMIC DNA]</scope>
    <source>
        <strain evidence="1 2">NCTC10738</strain>
    </source>
</reference>
<sequence length="154" mass="17427">MIVDTLANRGHYRVLGPRIQAALDYLATTDFSQLAPGSYELDGKKLFAIVNDYHTKPRETEPFEVHRRYLDVQYVVSGEEEFGYLPLRSQTPSRPYHEAHDYAEFDYQSNSQAAAFIPLKAGMFAIFFPGDMHMPGTLAKAVAVRKVVVKVLLD</sequence>
<gene>
    <name evidence="1" type="primary">tabA</name>
    <name evidence="1" type="ORF">NCTC10738_01133</name>
</gene>
<accession>A0A379Z8H7</accession>
<dbReference type="PANTHER" id="PTHR34986:SF1">
    <property type="entry name" value="PROTEIN YIAL"/>
    <property type="match status" value="1"/>
</dbReference>
<dbReference type="InterPro" id="IPR004375">
    <property type="entry name" value="NanQ/TabA/YiaL"/>
</dbReference>
<name>A0A379Z8H7_9GAMM</name>
<dbReference type="KEGG" id="salg:BS332_09925"/>
<dbReference type="GO" id="GO:0005829">
    <property type="term" value="C:cytosol"/>
    <property type="evidence" value="ECO:0007669"/>
    <property type="project" value="TreeGrafter"/>
</dbReference>
<evidence type="ECO:0000313" key="1">
    <source>
        <dbReference type="EMBL" id="SUI56452.1"/>
    </source>
</evidence>
<dbReference type="NCBIfam" id="TIGR00022">
    <property type="entry name" value="YhcH/YjgK/YiaL family protein"/>
    <property type="match status" value="1"/>
</dbReference>
<proteinExistence type="predicted"/>
<evidence type="ECO:0000313" key="2">
    <source>
        <dbReference type="Proteomes" id="UP000254069"/>
    </source>
</evidence>
<dbReference type="Pfam" id="PF04074">
    <property type="entry name" value="DUF386"/>
    <property type="match status" value="1"/>
</dbReference>
<organism evidence="1 2">
    <name type="scientific">Shewanella algae</name>
    <dbReference type="NCBI Taxonomy" id="38313"/>
    <lineage>
        <taxon>Bacteria</taxon>
        <taxon>Pseudomonadati</taxon>
        <taxon>Pseudomonadota</taxon>
        <taxon>Gammaproteobacteria</taxon>
        <taxon>Alteromonadales</taxon>
        <taxon>Shewanellaceae</taxon>
        <taxon>Shewanella</taxon>
    </lineage>
</organism>
<dbReference type="InterPro" id="IPR037012">
    <property type="entry name" value="NanQ/TabA/YiaL_sf"/>
</dbReference>
<dbReference type="RefSeq" id="WP_115389345.1">
    <property type="nucleotide sequence ID" value="NZ_AP024609.1"/>
</dbReference>
<protein>
    <submittedName>
        <fullName evidence="1">Toxin-antitoxin biofilm protein TabA</fullName>
    </submittedName>
</protein>
<dbReference type="SUPFAM" id="SSF51197">
    <property type="entry name" value="Clavaminate synthase-like"/>
    <property type="match status" value="1"/>
</dbReference>